<name>A0ABR0UDH8_REHGL</name>
<evidence type="ECO:0000259" key="2">
    <source>
        <dbReference type="Pfam" id="PF14244"/>
    </source>
</evidence>
<evidence type="ECO:0000313" key="4">
    <source>
        <dbReference type="Proteomes" id="UP001318860"/>
    </source>
</evidence>
<protein>
    <recommendedName>
        <fullName evidence="2">Retrotransposon Copia-like N-terminal domain-containing protein</fullName>
    </recommendedName>
</protein>
<reference evidence="3 4" key="1">
    <citation type="journal article" date="2021" name="Comput. Struct. Biotechnol. J.">
        <title>De novo genome assembly of the potent medicinal plant Rehmannia glutinosa using nanopore technology.</title>
        <authorList>
            <person name="Ma L."/>
            <person name="Dong C."/>
            <person name="Song C."/>
            <person name="Wang X."/>
            <person name="Zheng X."/>
            <person name="Niu Y."/>
            <person name="Chen S."/>
            <person name="Feng W."/>
        </authorList>
    </citation>
    <scope>NUCLEOTIDE SEQUENCE [LARGE SCALE GENOMIC DNA]</scope>
    <source>
        <strain evidence="3">DH-2019</strain>
    </source>
</reference>
<feature type="domain" description="Retrotransposon Copia-like N-terminal" evidence="2">
    <location>
        <begin position="52"/>
        <end position="85"/>
    </location>
</feature>
<feature type="compositionally biased region" description="Polar residues" evidence="1">
    <location>
        <begin position="1"/>
        <end position="30"/>
    </location>
</feature>
<evidence type="ECO:0000256" key="1">
    <source>
        <dbReference type="SAM" id="MobiDB-lite"/>
    </source>
</evidence>
<dbReference type="Pfam" id="PF14244">
    <property type="entry name" value="Retrotran_gag_3"/>
    <property type="match status" value="1"/>
</dbReference>
<organism evidence="3 4">
    <name type="scientific">Rehmannia glutinosa</name>
    <name type="common">Chinese foxglove</name>
    <dbReference type="NCBI Taxonomy" id="99300"/>
    <lineage>
        <taxon>Eukaryota</taxon>
        <taxon>Viridiplantae</taxon>
        <taxon>Streptophyta</taxon>
        <taxon>Embryophyta</taxon>
        <taxon>Tracheophyta</taxon>
        <taxon>Spermatophyta</taxon>
        <taxon>Magnoliopsida</taxon>
        <taxon>eudicotyledons</taxon>
        <taxon>Gunneridae</taxon>
        <taxon>Pentapetalae</taxon>
        <taxon>asterids</taxon>
        <taxon>lamiids</taxon>
        <taxon>Lamiales</taxon>
        <taxon>Orobanchaceae</taxon>
        <taxon>Rehmannieae</taxon>
        <taxon>Rehmannia</taxon>
    </lineage>
</organism>
<evidence type="ECO:0000313" key="3">
    <source>
        <dbReference type="EMBL" id="KAK6120574.1"/>
    </source>
</evidence>
<gene>
    <name evidence="3" type="ORF">DH2020_045686</name>
</gene>
<dbReference type="PANTHER" id="PTHR37610">
    <property type="entry name" value="CCHC-TYPE DOMAIN-CONTAINING PROTEIN"/>
    <property type="match status" value="1"/>
</dbReference>
<keyword evidence="4" id="KW-1185">Reference proteome</keyword>
<dbReference type="EMBL" id="JABTTQ020003054">
    <property type="protein sequence ID" value="KAK6120574.1"/>
    <property type="molecule type" value="Genomic_DNA"/>
</dbReference>
<dbReference type="Pfam" id="PF14223">
    <property type="entry name" value="Retrotran_gag_2"/>
    <property type="match status" value="1"/>
</dbReference>
<comment type="caution">
    <text evidence="3">The sequence shown here is derived from an EMBL/GenBank/DDBJ whole genome shotgun (WGS) entry which is preliminary data.</text>
</comment>
<feature type="region of interest" description="Disordered" evidence="1">
    <location>
        <begin position="1"/>
        <end position="31"/>
    </location>
</feature>
<accession>A0ABR0UDH8</accession>
<proteinExistence type="predicted"/>
<dbReference type="PANTHER" id="PTHR37610:SF94">
    <property type="entry name" value="RETROTRANSPOSON COPIA-LIKE N-TERMINAL DOMAIN-CONTAINING PROTEIN"/>
    <property type="match status" value="1"/>
</dbReference>
<dbReference type="InterPro" id="IPR029472">
    <property type="entry name" value="Copia-like_N"/>
</dbReference>
<dbReference type="Proteomes" id="UP001318860">
    <property type="component" value="Unassembled WGS sequence"/>
</dbReference>
<sequence>MSDNINPQDATATITSATRHPASHFTSPTEDPNIPFFLPPYDNSHTIEIISPLDGCNYTAWSRAFSLIISGKNKQGFLDGSILVPDFSDHLYTHWLLCNNLILTWIINSVTKEIASSIIYMNSAKEVWDTLKTRYSQPDSVRIYQLQQQLSSASQGSSCISDYFTSLNTIWEELRNYKPFPHCSCGQCSCQALKSISEIHLSDYTFKFRMGLNDSYESTRGQILLMNPIPYLDTVYAMLLQEGRQRETKILFFFLQQRALL</sequence>